<dbReference type="InterPro" id="IPR019670">
    <property type="entry name" value="DUF2523"/>
</dbReference>
<gene>
    <name evidence="2" type="ORF">MoryE10_34030</name>
</gene>
<organism evidence="2 3">
    <name type="scientific">Methylogaea oryzae</name>
    <dbReference type="NCBI Taxonomy" id="1295382"/>
    <lineage>
        <taxon>Bacteria</taxon>
        <taxon>Pseudomonadati</taxon>
        <taxon>Pseudomonadota</taxon>
        <taxon>Gammaproteobacteria</taxon>
        <taxon>Methylococcales</taxon>
        <taxon>Methylococcaceae</taxon>
        <taxon>Methylogaea</taxon>
    </lineage>
</organism>
<accession>A0A8D4VT62</accession>
<reference evidence="2" key="1">
    <citation type="submission" date="2019-06" db="EMBL/GenBank/DDBJ databases">
        <title>Complete genome sequence of Methylogaea oryzae strain JCM16910.</title>
        <authorList>
            <person name="Asakawa S."/>
        </authorList>
    </citation>
    <scope>NUCLEOTIDE SEQUENCE</scope>
    <source>
        <strain evidence="2">E10</strain>
    </source>
</reference>
<name>A0A8D4VT62_9GAMM</name>
<dbReference type="Pfam" id="PF10734">
    <property type="entry name" value="DUF2523"/>
    <property type="match status" value="1"/>
</dbReference>
<proteinExistence type="predicted"/>
<evidence type="ECO:0000313" key="3">
    <source>
        <dbReference type="Proteomes" id="UP000824988"/>
    </source>
</evidence>
<evidence type="ECO:0000313" key="2">
    <source>
        <dbReference type="EMBL" id="BBL72797.1"/>
    </source>
</evidence>
<sequence length="118" mass="12928">MEAVLGVLLTSCVAIFGVIDGWFGQKIYDFATWAFAQLVEYFVLASIKFLLVVIPFAWDVGRTILADLDVKGFVSSAWNSLPGDVASVAGFFGIPECINIIMTALATRFVLRFIPGMR</sequence>
<dbReference type="AlphaFoldDB" id="A0A8D4VT62"/>
<dbReference type="Proteomes" id="UP000824988">
    <property type="component" value="Chromosome"/>
</dbReference>
<feature type="transmembrane region" description="Helical" evidence="1">
    <location>
        <begin position="35"/>
        <end position="58"/>
    </location>
</feature>
<dbReference type="EMBL" id="AP019782">
    <property type="protein sequence ID" value="BBL72797.1"/>
    <property type="molecule type" value="Genomic_DNA"/>
</dbReference>
<keyword evidence="1" id="KW-1133">Transmembrane helix</keyword>
<dbReference type="KEGG" id="moz:MoryE10_34030"/>
<evidence type="ECO:0000256" key="1">
    <source>
        <dbReference type="SAM" id="Phobius"/>
    </source>
</evidence>
<keyword evidence="1" id="KW-0812">Transmembrane</keyword>
<feature type="transmembrane region" description="Helical" evidence="1">
    <location>
        <begin position="88"/>
        <end position="111"/>
    </location>
</feature>
<dbReference type="RefSeq" id="WP_221047764.1">
    <property type="nucleotide sequence ID" value="NZ_AP019782.1"/>
</dbReference>
<feature type="transmembrane region" description="Helical" evidence="1">
    <location>
        <begin position="6"/>
        <end position="23"/>
    </location>
</feature>
<keyword evidence="3" id="KW-1185">Reference proteome</keyword>
<keyword evidence="1" id="KW-0472">Membrane</keyword>
<evidence type="ECO:0008006" key="4">
    <source>
        <dbReference type="Google" id="ProtNLM"/>
    </source>
</evidence>
<protein>
    <recommendedName>
        <fullName evidence="4">DUF2523 domain-containing protein</fullName>
    </recommendedName>
</protein>